<gene>
    <name evidence="12 13" type="primary">LOC106523147</name>
</gene>
<dbReference type="InterPro" id="IPR001611">
    <property type="entry name" value="Leu-rich_rpt"/>
</dbReference>
<keyword evidence="4" id="KW-0677">Repeat</keyword>
<evidence type="ECO:0000256" key="8">
    <source>
        <dbReference type="ARBA" id="ARBA00023198"/>
    </source>
</evidence>
<name>A0A2I4BW30_AUSLI</name>
<proteinExistence type="inferred from homology"/>
<keyword evidence="9" id="KW-1271">Inflammasome</keyword>
<feature type="domain" description="NACHT" evidence="10">
    <location>
        <begin position="64"/>
        <end position="195"/>
    </location>
</feature>
<dbReference type="RefSeq" id="XP_013871933.1">
    <property type="nucleotide sequence ID" value="XM_014016479.1"/>
</dbReference>
<dbReference type="InterPro" id="IPR027417">
    <property type="entry name" value="P-loop_NTPase"/>
</dbReference>
<evidence type="ECO:0000259" key="10">
    <source>
        <dbReference type="PROSITE" id="PS50837"/>
    </source>
</evidence>
<evidence type="ECO:0000256" key="7">
    <source>
        <dbReference type="ARBA" id="ARBA00022843"/>
    </source>
</evidence>
<dbReference type="PANTHER" id="PTHR45690:SF19">
    <property type="entry name" value="NACHT, LRR AND PYD DOMAINS-CONTAINING PROTEIN 3"/>
    <property type="match status" value="1"/>
</dbReference>
<keyword evidence="3" id="KW-0963">Cytoplasm</keyword>
<accession>A0A2I4BW30</accession>
<dbReference type="PANTHER" id="PTHR45690">
    <property type="entry name" value="NACHT, LRR AND PYD DOMAINS-CONTAINING PROTEIN 12"/>
    <property type="match status" value="1"/>
</dbReference>
<reference evidence="12 13" key="1">
    <citation type="submission" date="2025-04" db="UniProtKB">
        <authorList>
            <consortium name="RefSeq"/>
        </authorList>
    </citation>
    <scope>IDENTIFICATION</scope>
    <source>
        <strain evidence="12 13">Quisiro</strain>
        <tissue evidence="12 13">Liver</tissue>
    </source>
</reference>
<evidence type="ECO:0000256" key="6">
    <source>
        <dbReference type="ARBA" id="ARBA00022840"/>
    </source>
</evidence>
<organism evidence="11 12">
    <name type="scientific">Austrofundulus limnaeus</name>
    <name type="common">Annual killifish</name>
    <dbReference type="NCBI Taxonomy" id="52670"/>
    <lineage>
        <taxon>Eukaryota</taxon>
        <taxon>Metazoa</taxon>
        <taxon>Chordata</taxon>
        <taxon>Craniata</taxon>
        <taxon>Vertebrata</taxon>
        <taxon>Euteleostomi</taxon>
        <taxon>Actinopterygii</taxon>
        <taxon>Neopterygii</taxon>
        <taxon>Teleostei</taxon>
        <taxon>Neoteleostei</taxon>
        <taxon>Acanthomorphata</taxon>
        <taxon>Ovalentaria</taxon>
        <taxon>Atherinomorphae</taxon>
        <taxon>Cyprinodontiformes</taxon>
        <taxon>Rivulidae</taxon>
        <taxon>Austrofundulus</taxon>
    </lineage>
</organism>
<dbReference type="GO" id="GO:0005524">
    <property type="term" value="F:ATP binding"/>
    <property type="evidence" value="ECO:0007669"/>
    <property type="project" value="UniProtKB-KW"/>
</dbReference>
<evidence type="ECO:0000313" key="13">
    <source>
        <dbReference type="RefSeq" id="XP_013871944.1"/>
    </source>
</evidence>
<evidence type="ECO:0000256" key="3">
    <source>
        <dbReference type="ARBA" id="ARBA00022490"/>
    </source>
</evidence>
<dbReference type="Pfam" id="PF13516">
    <property type="entry name" value="LRR_6"/>
    <property type="match status" value="3"/>
</dbReference>
<evidence type="ECO:0000256" key="4">
    <source>
        <dbReference type="ARBA" id="ARBA00022737"/>
    </source>
</evidence>
<keyword evidence="11" id="KW-1185">Reference proteome</keyword>
<sequence length="884" mass="97993">MDKAAVLTHILRSKVRSTCLGGDSPVSVISSKKYIPALTAEAQDHESMSSVDHAIRGALSDGTRLVVLVGPEGSGKTTALQKLLVDWAKGEHLHNFSFVFHFQFKEMDSLEGQLSLETLIQYSRHQVHSVLRVVERPDDALFVFDGLDEYSHSLDPAGRALCSDASQAASAPLLLVSLLHGSLLKGAAFLVATRPTGNLKFLSGARVEALGFLKPQREAFFNSFFADSSVASRALLHMERTLGFYDFCTSPRFCWTVCFVYRSLIDSNAKLPETLSQLFVEILSHLIQSTSLTQDWNRKLVLALGRMASYCFLDKHSRCTKEQINSFGFQQFLTAFAPFLRVEAELETVSFRSQLMQEFVLALAFFLDGSEYEDVEKVLDKHKGAAKFLDLFLSGLSEPEQHRPLETLVGELDPDQMKGFRSWLKSGSEETLKGYDKNKHYRCFRLLHQVQNASLVKEIVPPLAHACIYHRNPGLQDCVALSYVIVCLGERDRLSVSGATVIKEMMEVLAPALSLSHVVELSDNSFQTEAVPRLASAVSSGVTRELNLTRSHLGDEKLKRLCAGLKDSKLHRLNLGSCRLTAACCDDLLSLLTSEISQLQALEITFNQIGDRGFKKLCKAMHSPLCRLQELQMQTCDLTAASMEDFAAALCSGHSQLRKINLTHNTVGDSGVKALCNALKHPFCKLQSLTLYDCGLTGACCSHLKEALMSEHFSLLELDLSLNDLGQEGALMLCQGLSRPGCPIRSLSLTRCELTQTVFKELGSLLRSGSCQMMFLLVGLNKVGDEGVRPLWDAVSHPSCSLEELNVEMTRLTDACVEDLCAAVRGSRTLKRLELRNNSLTDAAVPAVIQAMRDNPNMEELNLKYNDFSEDVFEMLEECDNIRY</sequence>
<dbReference type="RefSeq" id="XP_013871944.1">
    <property type="nucleotide sequence ID" value="XM_014016490.1"/>
</dbReference>
<evidence type="ECO:0000256" key="9">
    <source>
        <dbReference type="ARBA" id="ARBA00023233"/>
    </source>
</evidence>
<evidence type="ECO:0000256" key="2">
    <source>
        <dbReference type="ARBA" id="ARBA00008665"/>
    </source>
</evidence>
<comment type="similarity">
    <text evidence="2">Belongs to the NLRP family.</text>
</comment>
<keyword evidence="6" id="KW-0067">ATP-binding</keyword>
<dbReference type="SUPFAM" id="SSF52047">
    <property type="entry name" value="RNI-like"/>
    <property type="match status" value="2"/>
</dbReference>
<evidence type="ECO:0000313" key="12">
    <source>
        <dbReference type="RefSeq" id="XP_013871933.1"/>
    </source>
</evidence>
<evidence type="ECO:0000256" key="5">
    <source>
        <dbReference type="ARBA" id="ARBA00022741"/>
    </source>
</evidence>
<dbReference type="Pfam" id="PF05729">
    <property type="entry name" value="NACHT"/>
    <property type="match status" value="1"/>
</dbReference>
<dbReference type="Proteomes" id="UP000192220">
    <property type="component" value="Unplaced"/>
</dbReference>
<dbReference type="InterPro" id="IPR041267">
    <property type="entry name" value="NLRP_HD2"/>
</dbReference>
<dbReference type="InterPro" id="IPR032675">
    <property type="entry name" value="LRR_dom_sf"/>
</dbReference>
<dbReference type="SUPFAM" id="SSF52540">
    <property type="entry name" value="P-loop containing nucleoside triphosphate hydrolases"/>
    <property type="match status" value="1"/>
</dbReference>
<keyword evidence="5" id="KW-0547">Nucleotide-binding</keyword>
<dbReference type="InterPro" id="IPR007111">
    <property type="entry name" value="NACHT_NTPase"/>
</dbReference>
<dbReference type="SMART" id="SM00368">
    <property type="entry name" value="LRR_RI"/>
    <property type="match status" value="9"/>
</dbReference>
<protein>
    <submittedName>
        <fullName evidence="12 13">NACHT, LRR and PYD domains-containing protein 12-like isoform X1</fullName>
    </submittedName>
</protein>
<keyword evidence="8" id="KW-0395">Inflammatory response</keyword>
<dbReference type="InterPro" id="IPR050637">
    <property type="entry name" value="NLRP_innate_immun_reg"/>
</dbReference>
<comment type="subcellular location">
    <subcellularLocation>
        <location evidence="1">Inflammasome</location>
    </subcellularLocation>
</comment>
<dbReference type="Gene3D" id="3.40.50.300">
    <property type="entry name" value="P-loop containing nucleotide triphosphate hydrolases"/>
    <property type="match status" value="1"/>
</dbReference>
<keyword evidence="7" id="KW-0832">Ubl conjugation</keyword>
<dbReference type="AlphaFoldDB" id="A0A2I4BW30"/>
<dbReference type="KEGG" id="alim:106523147"/>
<dbReference type="PROSITE" id="PS50837">
    <property type="entry name" value="NACHT"/>
    <property type="match status" value="1"/>
</dbReference>
<dbReference type="OrthoDB" id="120976at2759"/>
<evidence type="ECO:0000313" key="11">
    <source>
        <dbReference type="Proteomes" id="UP000192220"/>
    </source>
</evidence>
<dbReference type="GO" id="GO:0005829">
    <property type="term" value="C:cytosol"/>
    <property type="evidence" value="ECO:0007669"/>
    <property type="project" value="UniProtKB-SubCell"/>
</dbReference>
<dbReference type="Pfam" id="PF17776">
    <property type="entry name" value="NLRC4_HD2"/>
    <property type="match status" value="1"/>
</dbReference>
<evidence type="ECO:0000256" key="1">
    <source>
        <dbReference type="ARBA" id="ARBA00004110"/>
    </source>
</evidence>
<dbReference type="Gene3D" id="3.80.10.10">
    <property type="entry name" value="Ribonuclease Inhibitor"/>
    <property type="match status" value="2"/>
</dbReference>